<proteinExistence type="inferred from homology"/>
<evidence type="ECO:0000256" key="2">
    <source>
        <dbReference type="ARBA" id="ARBA00022801"/>
    </source>
</evidence>
<dbReference type="OrthoDB" id="3542292at2759"/>
<evidence type="ECO:0000256" key="4">
    <source>
        <dbReference type="RuleBase" id="RU361180"/>
    </source>
</evidence>
<name>A0A9Q0HPD1_9POAL</name>
<evidence type="ECO:0000313" key="6">
    <source>
        <dbReference type="EMBL" id="KAJ1693447.1"/>
    </source>
</evidence>
<dbReference type="Gene3D" id="1.50.10.10">
    <property type="match status" value="1"/>
</dbReference>
<gene>
    <name evidence="6" type="ORF">LUZ63_010145</name>
</gene>
<comment type="similarity">
    <text evidence="1 4">Belongs to the glycosyl hydrolase 37 family.</text>
</comment>
<feature type="signal peptide" evidence="5">
    <location>
        <begin position="1"/>
        <end position="25"/>
    </location>
</feature>
<dbReference type="PANTHER" id="PTHR23403:SF1">
    <property type="entry name" value="TREHALASE"/>
    <property type="match status" value="1"/>
</dbReference>
<accession>A0A9Q0HPD1</accession>
<dbReference type="EMBL" id="JAMQYH010000003">
    <property type="protein sequence ID" value="KAJ1693447.1"/>
    <property type="molecule type" value="Genomic_DNA"/>
</dbReference>
<organism evidence="6 7">
    <name type="scientific">Rhynchospora breviuscula</name>
    <dbReference type="NCBI Taxonomy" id="2022672"/>
    <lineage>
        <taxon>Eukaryota</taxon>
        <taxon>Viridiplantae</taxon>
        <taxon>Streptophyta</taxon>
        <taxon>Embryophyta</taxon>
        <taxon>Tracheophyta</taxon>
        <taxon>Spermatophyta</taxon>
        <taxon>Magnoliopsida</taxon>
        <taxon>Liliopsida</taxon>
        <taxon>Poales</taxon>
        <taxon>Cyperaceae</taxon>
        <taxon>Cyperoideae</taxon>
        <taxon>Rhynchosporeae</taxon>
        <taxon>Rhynchospora</taxon>
    </lineage>
</organism>
<evidence type="ECO:0000256" key="1">
    <source>
        <dbReference type="ARBA" id="ARBA00005615"/>
    </source>
</evidence>
<keyword evidence="5" id="KW-0732">Signal</keyword>
<evidence type="ECO:0000313" key="7">
    <source>
        <dbReference type="Proteomes" id="UP001151287"/>
    </source>
</evidence>
<evidence type="ECO:0000256" key="3">
    <source>
        <dbReference type="ARBA" id="ARBA00023295"/>
    </source>
</evidence>
<comment type="catalytic activity">
    <reaction evidence="4">
        <text>alpha,alpha-trehalose + H2O = alpha-D-glucose + beta-D-glucose</text>
        <dbReference type="Rhea" id="RHEA:32675"/>
        <dbReference type="ChEBI" id="CHEBI:15377"/>
        <dbReference type="ChEBI" id="CHEBI:15903"/>
        <dbReference type="ChEBI" id="CHEBI:16551"/>
        <dbReference type="ChEBI" id="CHEBI:17925"/>
        <dbReference type="EC" id="3.2.1.28"/>
    </reaction>
</comment>
<sequence length="578" mass="65828">MALPLLSLLPLSPLFALCSLHACMATDSDPLLSFLQRVQSDALRTMGPTDFDPKLYVDLPLKTDLSIAVSAFDSLPRRSGTIPISEFNKFLKEFFDEAGSDLVYAVPVDFKPEPEGFLVKVENEEMRKWALEVHAIWKNLSRRVSEKVKKRPERHTLLYLPGTVIVPGSRFREVYYWDSYWVIRGLLASKMYDTAKGIVFYLISLIETYGHVLNGARTYYTNRSQPPLLSSMVREIYMRTGDVELLKRALPPLLKEHGFWVSDIHQVTIQDQRGHKHCLSRYQARWYQPRPESATVDEELSLKLTPSEKDAFYHEFASAAESGWDFSSRWMRNSSDLTTTATTSIIPVDLNTFIYKLELDISTFAKITGDNSTSQKFIESAKSRKVAIRSLLWNPNLGQWFDYWLDKHDAHQDVYHWNPGSQNCKIFASNFVPLWLLAQYPDSDQLIEDFDEELVTSLRKSGLISDYGIATSLSNTGQQWDFPNGWPPLQHMIVDGLANAYSKEARSLAESIAINWIKTNFAAYKKTGSMHEKCNVESCGEFGGGGEYIPQTGFGWSNGVILALLEEFGWPHDRDVSC</sequence>
<dbReference type="Proteomes" id="UP001151287">
    <property type="component" value="Unassembled WGS sequence"/>
</dbReference>
<dbReference type="SUPFAM" id="SSF48208">
    <property type="entry name" value="Six-hairpin glycosidases"/>
    <property type="match status" value="1"/>
</dbReference>
<comment type="caution">
    <text evidence="6">The sequence shown here is derived from an EMBL/GenBank/DDBJ whole genome shotgun (WGS) entry which is preliminary data.</text>
</comment>
<dbReference type="InterPro" id="IPR012341">
    <property type="entry name" value="6hp_glycosidase-like_sf"/>
</dbReference>
<dbReference type="PANTHER" id="PTHR23403">
    <property type="entry name" value="TREHALASE"/>
    <property type="match status" value="1"/>
</dbReference>
<dbReference type="AlphaFoldDB" id="A0A9Q0HPD1"/>
<reference evidence="6" key="1">
    <citation type="journal article" date="2022" name="Cell">
        <title>Repeat-based holocentromeres influence genome architecture and karyotype evolution.</title>
        <authorList>
            <person name="Hofstatter P.G."/>
            <person name="Thangavel G."/>
            <person name="Lux T."/>
            <person name="Neumann P."/>
            <person name="Vondrak T."/>
            <person name="Novak P."/>
            <person name="Zhang M."/>
            <person name="Costa L."/>
            <person name="Castellani M."/>
            <person name="Scott A."/>
            <person name="Toegelov H."/>
            <person name="Fuchs J."/>
            <person name="Mata-Sucre Y."/>
            <person name="Dias Y."/>
            <person name="Vanzela A.L.L."/>
            <person name="Huettel B."/>
            <person name="Almeida C.C.S."/>
            <person name="Simkova H."/>
            <person name="Souza G."/>
            <person name="Pedrosa-Harand A."/>
            <person name="Macas J."/>
            <person name="Mayer K.F.X."/>
            <person name="Houben A."/>
            <person name="Marques A."/>
        </authorList>
    </citation>
    <scope>NUCLEOTIDE SEQUENCE</scope>
    <source>
        <strain evidence="6">RhyBre1mFocal</strain>
    </source>
</reference>
<dbReference type="InterPro" id="IPR001661">
    <property type="entry name" value="Glyco_hydro_37"/>
</dbReference>
<dbReference type="InterPro" id="IPR018232">
    <property type="entry name" value="Glyco_hydro_37_CS"/>
</dbReference>
<feature type="chain" id="PRO_5040238147" description="Trehalase" evidence="5">
    <location>
        <begin position="26"/>
        <end position="578"/>
    </location>
</feature>
<protein>
    <recommendedName>
        <fullName evidence="4">Trehalase</fullName>
        <ecNumber evidence="4">3.2.1.28</ecNumber>
    </recommendedName>
    <alternativeName>
        <fullName evidence="4">Alpha-trehalose glucohydrolase</fullName>
    </alternativeName>
</protein>
<dbReference type="PRINTS" id="PR00744">
    <property type="entry name" value="GLHYDRLASE37"/>
</dbReference>
<dbReference type="GO" id="GO:0005993">
    <property type="term" value="P:trehalose catabolic process"/>
    <property type="evidence" value="ECO:0007669"/>
    <property type="project" value="TreeGrafter"/>
</dbReference>
<dbReference type="EC" id="3.2.1.28" evidence="4"/>
<keyword evidence="3 4" id="KW-0326">Glycosidase</keyword>
<dbReference type="Pfam" id="PF01204">
    <property type="entry name" value="Trehalase"/>
    <property type="match status" value="1"/>
</dbReference>
<dbReference type="GO" id="GO:0004555">
    <property type="term" value="F:alpha,alpha-trehalase activity"/>
    <property type="evidence" value="ECO:0007669"/>
    <property type="project" value="UniProtKB-EC"/>
</dbReference>
<keyword evidence="7" id="KW-1185">Reference proteome</keyword>
<keyword evidence="2 4" id="KW-0378">Hydrolase</keyword>
<dbReference type="PROSITE" id="PS00928">
    <property type="entry name" value="TREHALASE_2"/>
    <property type="match status" value="1"/>
</dbReference>
<dbReference type="InterPro" id="IPR008928">
    <property type="entry name" value="6-hairpin_glycosidase_sf"/>
</dbReference>
<evidence type="ECO:0000256" key="5">
    <source>
        <dbReference type="SAM" id="SignalP"/>
    </source>
</evidence>